<feature type="region of interest" description="Disordered" evidence="10">
    <location>
        <begin position="823"/>
        <end position="863"/>
    </location>
</feature>
<feature type="transmembrane region" description="Helical" evidence="11">
    <location>
        <begin position="302"/>
        <end position="325"/>
    </location>
</feature>
<dbReference type="CDD" id="cd18603">
    <property type="entry name" value="ABC_6TM_MRP1_2_3_6_D2_like"/>
    <property type="match status" value="1"/>
</dbReference>
<dbReference type="PANTHER" id="PTHR24223:SF443">
    <property type="entry name" value="MULTIDRUG-RESISTANCE LIKE PROTEIN 1, ISOFORM I"/>
    <property type="match status" value="1"/>
</dbReference>
<comment type="subcellular location">
    <subcellularLocation>
        <location evidence="1">Vacuole membrane</location>
        <topology evidence="1">Multi-pass membrane protein</topology>
    </subcellularLocation>
</comment>
<feature type="transmembrane region" description="Helical" evidence="11">
    <location>
        <begin position="989"/>
        <end position="1010"/>
    </location>
</feature>
<feature type="transmembrane region" description="Helical" evidence="11">
    <location>
        <begin position="111"/>
        <end position="130"/>
    </location>
</feature>
<evidence type="ECO:0000256" key="2">
    <source>
        <dbReference type="ARBA" id="ARBA00022448"/>
    </source>
</evidence>
<evidence type="ECO:0000256" key="11">
    <source>
        <dbReference type="SAM" id="Phobius"/>
    </source>
</evidence>
<keyword evidence="15" id="KW-1185">Reference proteome</keyword>
<feature type="domain" description="ABC transporter" evidence="12">
    <location>
        <begin position="1190"/>
        <end position="1424"/>
    </location>
</feature>
<dbReference type="PROSITE" id="PS50893">
    <property type="entry name" value="ABC_TRANSPORTER_2"/>
    <property type="match status" value="2"/>
</dbReference>
<feature type="transmembrane region" description="Helical" evidence="11">
    <location>
        <begin position="1016"/>
        <end position="1036"/>
    </location>
</feature>
<feature type="transmembrane region" description="Helical" evidence="11">
    <location>
        <begin position="912"/>
        <end position="939"/>
    </location>
</feature>
<keyword evidence="3 11" id="KW-0812">Transmembrane</keyword>
<dbReference type="EMBL" id="GL833125">
    <property type="protein sequence ID" value="EGB09347.1"/>
    <property type="molecule type" value="Genomic_DNA"/>
</dbReference>
<feature type="domain" description="ABC transporter" evidence="12">
    <location>
        <begin position="584"/>
        <end position="809"/>
    </location>
</feature>
<dbReference type="RefSeq" id="XP_009035427.1">
    <property type="nucleotide sequence ID" value="XM_009037179.1"/>
</dbReference>
<dbReference type="Proteomes" id="UP000002729">
    <property type="component" value="Unassembled WGS sequence"/>
</dbReference>
<dbReference type="CDD" id="cd03250">
    <property type="entry name" value="ABCC_MRP_domain1"/>
    <property type="match status" value="1"/>
</dbReference>
<dbReference type="SUPFAM" id="SSF52540">
    <property type="entry name" value="P-loop containing nucleoside triphosphate hydrolases"/>
    <property type="match status" value="2"/>
</dbReference>
<dbReference type="GeneID" id="20224092"/>
<feature type="transmembrane region" description="Helical" evidence="11">
    <location>
        <begin position="379"/>
        <end position="398"/>
    </location>
</feature>
<dbReference type="Gene3D" id="3.40.50.300">
    <property type="entry name" value="P-loop containing nucleotide triphosphate hydrolases"/>
    <property type="match status" value="2"/>
</dbReference>
<dbReference type="eggNOG" id="KOG0054">
    <property type="taxonomic scope" value="Eukaryota"/>
</dbReference>
<dbReference type="FunFam" id="3.40.50.300:FF:000630">
    <property type="entry name" value="ATP-binding cassette (ABC) transporter, putative"/>
    <property type="match status" value="1"/>
</dbReference>
<evidence type="ECO:0000256" key="8">
    <source>
        <dbReference type="ARBA" id="ARBA00023136"/>
    </source>
</evidence>
<name>F0Y4P2_AURAN</name>
<dbReference type="FunCoup" id="F0Y4P2">
    <property type="interactions" value="3"/>
</dbReference>
<dbReference type="GO" id="GO:0140359">
    <property type="term" value="F:ABC-type transporter activity"/>
    <property type="evidence" value="ECO:0007669"/>
    <property type="project" value="InterPro"/>
</dbReference>
<evidence type="ECO:0000313" key="14">
    <source>
        <dbReference type="EMBL" id="EGB09347.1"/>
    </source>
</evidence>
<evidence type="ECO:0000256" key="10">
    <source>
        <dbReference type="SAM" id="MobiDB-lite"/>
    </source>
</evidence>
<keyword evidence="8 11" id="KW-0472">Membrane</keyword>
<feature type="transmembrane region" description="Helical" evidence="11">
    <location>
        <begin position="254"/>
        <end position="278"/>
    </location>
</feature>
<proteinExistence type="predicted"/>
<dbReference type="InterPro" id="IPR003593">
    <property type="entry name" value="AAA+_ATPase"/>
</dbReference>
<evidence type="ECO:0000256" key="5">
    <source>
        <dbReference type="ARBA" id="ARBA00022741"/>
    </source>
</evidence>
<dbReference type="InterPro" id="IPR003439">
    <property type="entry name" value="ABC_transporter-like_ATP-bd"/>
</dbReference>
<protein>
    <recommendedName>
        <fullName evidence="16">ABC transporter</fullName>
    </recommendedName>
</protein>
<evidence type="ECO:0000256" key="7">
    <source>
        <dbReference type="ARBA" id="ARBA00022989"/>
    </source>
</evidence>
<dbReference type="InterPro" id="IPR050173">
    <property type="entry name" value="ABC_transporter_C-like"/>
</dbReference>
<dbReference type="CDD" id="cd18579">
    <property type="entry name" value="ABC_6TM_ABCC_D1"/>
    <property type="match status" value="1"/>
</dbReference>
<feature type="transmembrane region" description="Helical" evidence="11">
    <location>
        <begin position="136"/>
        <end position="158"/>
    </location>
</feature>
<dbReference type="InParanoid" id="F0Y4P2"/>
<keyword evidence="4" id="KW-0677">Repeat</keyword>
<dbReference type="InterPro" id="IPR027417">
    <property type="entry name" value="P-loop_NTPase"/>
</dbReference>
<evidence type="ECO:0000256" key="6">
    <source>
        <dbReference type="ARBA" id="ARBA00022840"/>
    </source>
</evidence>
<feature type="domain" description="ABC transmembrane type-1" evidence="13">
    <location>
        <begin position="269"/>
        <end position="545"/>
    </location>
</feature>
<dbReference type="CDD" id="cd03244">
    <property type="entry name" value="ABCC_MRP_domain2"/>
    <property type="match status" value="1"/>
</dbReference>
<feature type="transmembrane region" description="Helical" evidence="11">
    <location>
        <begin position="44"/>
        <end position="64"/>
    </location>
</feature>
<gene>
    <name evidence="14" type="ORF">AURANDRAFT_62908</name>
</gene>
<dbReference type="GO" id="GO:0005774">
    <property type="term" value="C:vacuolar membrane"/>
    <property type="evidence" value="ECO:0007669"/>
    <property type="project" value="UniProtKB-SubCell"/>
</dbReference>
<sequence>MLIIPTVHLVYAPVVALAAVFAHVTHKKGPSSGRGVGSLDVARLAFAVAALIVRVASVVCFPRGDGVAAAFGGGGARAAWLARGVAAAGACALCGLLGFDEARRGLREATATRLAWLAVASSAIWEAAVFRGTPAAARYVAVAYAAAAFVGFALYALVNAGARRGAPRGKLATTDYALLEDSDGEEDVESPEDAAGFLSAISFAWMSPLLATGYERPLESDDLFPLTRDDDPARVAGKLRAELAKRGGTEQPRVPLLGALCGAFGPYFLGGGVFKLVYDTTQLAVPVLLSRLLKALADDHALAYRLAAALTINAVVATAFLHQYFQRTYRTGMRLKSAAISLVFDKALVARTAGAEDEGALVTNLMSVDAQRLQDNMTYMFTIVSGVYQIVATLYLLYGQLGPASFGGLAVMLIFMPVTQRIVLVTRDYQKVVLEYKDRRIKLQSEALAGMKIVKLYGWEPPLGEELDRLRELELAALWKYKLAGIVSRCVFSVVPTVVAVATFTLYVLTGNELDVARVYTTLALFNVLRFPLMMVPRAIGSAVEAGLSVERLGTFLGAPEVVPLPPVDGASNPLRDASAAVWARGADVDWPGAAATPLLRGVDLEVPRGALCAVVGETGAGKSGLLASLLGETVCARGSLGVEGSVAYAAQSAWIQNATLRANVLFGQPMDRARYDEAIRRCSLTADLAALADGDLTEIGEKGLTLSGGQKQRVALARAFYADADVYLLDDCLSAVDAHVAAALFDDLVLHLRDQLRRTVVLVTHNLSTLRKCDAVVCLGAGSRTVDYAGPPEGFLDLGRADPERYPLAAIAARQKRSTSGEHLSALAGDEAEAKEQDKATTLDAEKKPPRATAAEQREKGTISAATRRTYLMATGGSAMALLVVCAQVVYQASQVVGSWWLGYWAARPQLGSALGLEVYVGLSAVAVALSVVAYYVASLLGQRAARKLHASLLSGLLKAPMAFFDGTPTGRLVNLFSKDLYTIDEELPVTIAMWLMVATSCVATMATIAFATPWFLAVCLPLGVVYFGTMKYFIPSVRELKRLDATSRSPVFVAFGEALDGASTIRAFRAEKRFAADQGAKLRKNLRAYFLGTACNRWLAVRLEAIGTLTTGAAAFLAVATDAKPYLAGLSLTYALSVTQSLNWFVRTNADLENNSVAVERVVNCADTAPEADGHAGPPDGWPSKGDVTVTNLQLRYRPELPLVLKGLNFAVDGGTKLALVGRTGSGKSSFLLALLRLAPPAPGSKLVLDGVDVLSVKLADLRTRVSMIPQDPVLFSGTVRFNVDPFAAAADGDVRDALRDARLDDKLAGDDPLGAPVEEGGRNFSLGERQLLCLARACLRKSKLLLLDEATSAVDEALDEAVQLAIRANFKHSTVICIAHRINTIADYDRVLVLDDGNVVEDGAPAALMADPASKFAQLAAAHDEGV</sequence>
<dbReference type="Pfam" id="PF00664">
    <property type="entry name" value="ABC_membrane"/>
    <property type="match status" value="2"/>
</dbReference>
<evidence type="ECO:0000256" key="4">
    <source>
        <dbReference type="ARBA" id="ARBA00022737"/>
    </source>
</evidence>
<keyword evidence="9" id="KW-0325">Glycoprotein</keyword>
<evidence type="ECO:0000259" key="13">
    <source>
        <dbReference type="PROSITE" id="PS50929"/>
    </source>
</evidence>
<dbReference type="KEGG" id="aaf:AURANDRAFT_62908"/>
<dbReference type="GO" id="GO:0005524">
    <property type="term" value="F:ATP binding"/>
    <property type="evidence" value="ECO:0007669"/>
    <property type="project" value="UniProtKB-KW"/>
</dbReference>
<evidence type="ECO:0000256" key="1">
    <source>
        <dbReference type="ARBA" id="ARBA00004128"/>
    </source>
</evidence>
<dbReference type="PROSITE" id="PS00211">
    <property type="entry name" value="ABC_TRANSPORTER_1"/>
    <property type="match status" value="1"/>
</dbReference>
<dbReference type="SMART" id="SM00382">
    <property type="entry name" value="AAA"/>
    <property type="match status" value="2"/>
</dbReference>
<dbReference type="InterPro" id="IPR017871">
    <property type="entry name" value="ABC_transporter-like_CS"/>
</dbReference>
<dbReference type="FunFam" id="1.20.1560.10:FF:000006">
    <property type="entry name" value="ATP-binding cassette, sub-family C (CFTR/MRP), member 9"/>
    <property type="match status" value="1"/>
</dbReference>
<feature type="transmembrane region" description="Helical" evidence="11">
    <location>
        <begin position="6"/>
        <end position="24"/>
    </location>
</feature>
<accession>F0Y4P2</accession>
<dbReference type="OrthoDB" id="6500128at2759"/>
<feature type="transmembrane region" description="Helical" evidence="11">
    <location>
        <begin position="516"/>
        <end position="533"/>
    </location>
</feature>
<feature type="domain" description="ABC transmembrane type-1" evidence="13">
    <location>
        <begin position="883"/>
        <end position="1156"/>
    </location>
</feature>
<dbReference type="GO" id="GO:0016887">
    <property type="term" value="F:ATP hydrolysis activity"/>
    <property type="evidence" value="ECO:0007669"/>
    <property type="project" value="InterPro"/>
</dbReference>
<evidence type="ECO:0000313" key="15">
    <source>
        <dbReference type="Proteomes" id="UP000002729"/>
    </source>
</evidence>
<feature type="transmembrane region" description="Helical" evidence="11">
    <location>
        <begin position="871"/>
        <end position="892"/>
    </location>
</feature>
<evidence type="ECO:0008006" key="16">
    <source>
        <dbReference type="Google" id="ProtNLM"/>
    </source>
</evidence>
<evidence type="ECO:0000256" key="9">
    <source>
        <dbReference type="ARBA" id="ARBA00023180"/>
    </source>
</evidence>
<dbReference type="Gene3D" id="1.20.1560.10">
    <property type="entry name" value="ABC transporter type 1, transmembrane domain"/>
    <property type="match status" value="2"/>
</dbReference>
<dbReference type="Pfam" id="PF00005">
    <property type="entry name" value="ABC_tran"/>
    <property type="match status" value="2"/>
</dbReference>
<dbReference type="InterPro" id="IPR036640">
    <property type="entry name" value="ABC1_TM_sf"/>
</dbReference>
<dbReference type="InterPro" id="IPR044746">
    <property type="entry name" value="ABCC_6TM_D1"/>
</dbReference>
<evidence type="ECO:0000256" key="3">
    <source>
        <dbReference type="ARBA" id="ARBA00022692"/>
    </source>
</evidence>
<evidence type="ECO:0000259" key="12">
    <source>
        <dbReference type="PROSITE" id="PS50893"/>
    </source>
</evidence>
<keyword evidence="6" id="KW-0067">ATP-binding</keyword>
<dbReference type="PROSITE" id="PS50929">
    <property type="entry name" value="ABC_TM1F"/>
    <property type="match status" value="2"/>
</dbReference>
<dbReference type="OMA" id="CFETGMR"/>
<organism evidence="15">
    <name type="scientific">Aureococcus anophagefferens</name>
    <name type="common">Harmful bloom alga</name>
    <dbReference type="NCBI Taxonomy" id="44056"/>
    <lineage>
        <taxon>Eukaryota</taxon>
        <taxon>Sar</taxon>
        <taxon>Stramenopiles</taxon>
        <taxon>Ochrophyta</taxon>
        <taxon>Pelagophyceae</taxon>
        <taxon>Pelagomonadales</taxon>
        <taxon>Pelagomonadaceae</taxon>
        <taxon>Aureococcus</taxon>
    </lineage>
</organism>
<dbReference type="SUPFAM" id="SSF90123">
    <property type="entry name" value="ABC transporter transmembrane region"/>
    <property type="match status" value="2"/>
</dbReference>
<keyword evidence="7 11" id="KW-1133">Transmembrane helix</keyword>
<feature type="transmembrane region" description="Helical" evidence="11">
    <location>
        <begin position="404"/>
        <end position="424"/>
    </location>
</feature>
<dbReference type="PANTHER" id="PTHR24223">
    <property type="entry name" value="ATP-BINDING CASSETTE SUB-FAMILY C"/>
    <property type="match status" value="1"/>
</dbReference>
<reference evidence="14 15" key="1">
    <citation type="journal article" date="2011" name="Proc. Natl. Acad. Sci. U.S.A.">
        <title>Niche of harmful alga Aureococcus anophagefferens revealed through ecogenomics.</title>
        <authorList>
            <person name="Gobler C.J."/>
            <person name="Berry D.L."/>
            <person name="Dyhrman S.T."/>
            <person name="Wilhelm S.W."/>
            <person name="Salamov A."/>
            <person name="Lobanov A.V."/>
            <person name="Zhang Y."/>
            <person name="Collier J.L."/>
            <person name="Wurch L.L."/>
            <person name="Kustka A.B."/>
            <person name="Dill B.D."/>
            <person name="Shah M."/>
            <person name="VerBerkmoes N.C."/>
            <person name="Kuo A."/>
            <person name="Terry A."/>
            <person name="Pangilinan J."/>
            <person name="Lindquist E.A."/>
            <person name="Lucas S."/>
            <person name="Paulsen I.T."/>
            <person name="Hattenrath-Lehmann T.K."/>
            <person name="Talmage S.C."/>
            <person name="Walker E.A."/>
            <person name="Koch F."/>
            <person name="Burson A.M."/>
            <person name="Marcoval M.A."/>
            <person name="Tang Y.Z."/>
            <person name="Lecleir G.R."/>
            <person name="Coyne K.J."/>
            <person name="Berg G.M."/>
            <person name="Bertrand E.M."/>
            <person name="Saito M.A."/>
            <person name="Gladyshev V.N."/>
            <person name="Grigoriev I.V."/>
        </authorList>
    </citation>
    <scope>NUCLEOTIDE SEQUENCE [LARGE SCALE GENOMIC DNA]</scope>
    <source>
        <strain evidence="15">CCMP 1984</strain>
    </source>
</reference>
<feature type="compositionally biased region" description="Basic and acidic residues" evidence="10">
    <location>
        <begin position="833"/>
        <end position="850"/>
    </location>
</feature>
<dbReference type="FunFam" id="3.40.50.300:FF:000997">
    <property type="entry name" value="Multidrug resistance-associated protein 1"/>
    <property type="match status" value="1"/>
</dbReference>
<dbReference type="InterPro" id="IPR011527">
    <property type="entry name" value="ABC1_TM_dom"/>
</dbReference>
<keyword evidence="5" id="KW-0547">Nucleotide-binding</keyword>
<keyword evidence="2" id="KW-0813">Transport</keyword>
<feature type="transmembrane region" description="Helical" evidence="11">
    <location>
        <begin position="490"/>
        <end position="510"/>
    </location>
</feature>
<dbReference type="FunFam" id="1.20.1560.10:FF:000010">
    <property type="entry name" value="Multidrug resistance-associated ABC transporter"/>
    <property type="match status" value="1"/>
</dbReference>